<evidence type="ECO:0000313" key="1">
    <source>
        <dbReference type="EMBL" id="MDC0678773.1"/>
    </source>
</evidence>
<dbReference type="RefSeq" id="WP_272095614.1">
    <property type="nucleotide sequence ID" value="NZ_JAQNDK010000001.1"/>
</dbReference>
<sequence length="47" mass="5530">MTFPLPVTTPAITIAQAWHPRFDADLAHRWLGDRLRRVYRSIAERRA</sequence>
<organism evidence="1 2">
    <name type="scientific">Sorangium atrum</name>
    <dbReference type="NCBI Taxonomy" id="2995308"/>
    <lineage>
        <taxon>Bacteria</taxon>
        <taxon>Pseudomonadati</taxon>
        <taxon>Myxococcota</taxon>
        <taxon>Polyangia</taxon>
        <taxon>Polyangiales</taxon>
        <taxon>Polyangiaceae</taxon>
        <taxon>Sorangium</taxon>
    </lineage>
</organism>
<comment type="caution">
    <text evidence="1">The sequence shown here is derived from an EMBL/GenBank/DDBJ whole genome shotgun (WGS) entry which is preliminary data.</text>
</comment>
<evidence type="ECO:0000313" key="2">
    <source>
        <dbReference type="Proteomes" id="UP001217485"/>
    </source>
</evidence>
<name>A0ABT5BZB3_9BACT</name>
<protein>
    <submittedName>
        <fullName evidence="1">Uncharacterized protein</fullName>
    </submittedName>
</protein>
<reference evidence="1 2" key="1">
    <citation type="submission" date="2023-01" db="EMBL/GenBank/DDBJ databases">
        <title>Minimal conservation of predation-associated metabolite biosynthetic gene clusters underscores biosynthetic potential of Myxococcota including descriptions for ten novel species: Archangium lansinium sp. nov., Myxococcus landrumus sp. nov., Nannocystis bai.</title>
        <authorList>
            <person name="Ahearne A."/>
            <person name="Stevens C."/>
            <person name="Dowd S."/>
        </authorList>
    </citation>
    <scope>NUCLEOTIDE SEQUENCE [LARGE SCALE GENOMIC DNA]</scope>
    <source>
        <strain evidence="1 2">WIWO2</strain>
    </source>
</reference>
<keyword evidence="2" id="KW-1185">Reference proteome</keyword>
<accession>A0ABT5BZB3</accession>
<dbReference type="EMBL" id="JAQNDK010000001">
    <property type="protein sequence ID" value="MDC0678773.1"/>
    <property type="molecule type" value="Genomic_DNA"/>
</dbReference>
<dbReference type="Gene3D" id="3.40.190.10">
    <property type="entry name" value="Periplasmic binding protein-like II"/>
    <property type="match status" value="1"/>
</dbReference>
<gene>
    <name evidence="1" type="ORF">POL72_13595</name>
</gene>
<dbReference type="Proteomes" id="UP001217485">
    <property type="component" value="Unassembled WGS sequence"/>
</dbReference>
<proteinExistence type="predicted"/>